<dbReference type="RefSeq" id="WP_212997487.1">
    <property type="nucleotide sequence ID" value="NZ_BAAATW010000008.1"/>
</dbReference>
<evidence type="ECO:0000313" key="3">
    <source>
        <dbReference type="Proteomes" id="UP000680865"/>
    </source>
</evidence>
<gene>
    <name evidence="2" type="ORF">Aco04nite_26060</name>
</gene>
<keyword evidence="1" id="KW-0812">Transmembrane</keyword>
<dbReference type="GO" id="GO:0005509">
    <property type="term" value="F:calcium ion binding"/>
    <property type="evidence" value="ECO:0007669"/>
    <property type="project" value="InterPro"/>
</dbReference>
<dbReference type="GO" id="GO:0016020">
    <property type="term" value="C:membrane"/>
    <property type="evidence" value="ECO:0007669"/>
    <property type="project" value="InterPro"/>
</dbReference>
<name>A0A919SF97_9ACTN</name>
<dbReference type="NCBIfam" id="TIGR02532">
    <property type="entry name" value="IV_pilin_GFxxxE"/>
    <property type="match status" value="1"/>
</dbReference>
<dbReference type="Pfam" id="PF07963">
    <property type="entry name" value="N_methyl"/>
    <property type="match status" value="1"/>
</dbReference>
<dbReference type="InterPro" id="IPR012902">
    <property type="entry name" value="N_methyl_site"/>
</dbReference>
<reference evidence="2" key="1">
    <citation type="submission" date="2021-03" db="EMBL/GenBank/DDBJ databases">
        <title>Whole genome shotgun sequence of Actinoplanes consettensis NBRC 14913.</title>
        <authorList>
            <person name="Komaki H."/>
            <person name="Tamura T."/>
        </authorList>
    </citation>
    <scope>NUCLEOTIDE SEQUENCE</scope>
    <source>
        <strain evidence="2">NBRC 14913</strain>
    </source>
</reference>
<dbReference type="SUPFAM" id="SSF54523">
    <property type="entry name" value="Pili subunits"/>
    <property type="match status" value="1"/>
</dbReference>
<feature type="transmembrane region" description="Helical" evidence="1">
    <location>
        <begin position="12"/>
        <end position="37"/>
    </location>
</feature>
<evidence type="ECO:0008006" key="4">
    <source>
        <dbReference type="Google" id="ProtNLM"/>
    </source>
</evidence>
<dbReference type="AlphaFoldDB" id="A0A919SF97"/>
<dbReference type="EMBL" id="BOQP01000011">
    <property type="protein sequence ID" value="GIM71595.1"/>
    <property type="molecule type" value="Genomic_DNA"/>
</dbReference>
<dbReference type="InterPro" id="IPR013783">
    <property type="entry name" value="Ig-like_fold"/>
</dbReference>
<accession>A0A919SF97</accession>
<comment type="caution">
    <text evidence="2">The sequence shown here is derived from an EMBL/GenBank/DDBJ whole genome shotgun (WGS) entry which is preliminary data.</text>
</comment>
<keyword evidence="1" id="KW-1133">Transmembrane helix</keyword>
<proteinExistence type="predicted"/>
<dbReference type="Proteomes" id="UP000680865">
    <property type="component" value="Unassembled WGS sequence"/>
</dbReference>
<dbReference type="Pfam" id="PF05345">
    <property type="entry name" value="He_PIG"/>
    <property type="match status" value="4"/>
</dbReference>
<keyword evidence="3" id="KW-1185">Reference proteome</keyword>
<organism evidence="2 3">
    <name type="scientific">Winogradskya consettensis</name>
    <dbReference type="NCBI Taxonomy" id="113560"/>
    <lineage>
        <taxon>Bacteria</taxon>
        <taxon>Bacillati</taxon>
        <taxon>Actinomycetota</taxon>
        <taxon>Actinomycetes</taxon>
        <taxon>Micromonosporales</taxon>
        <taxon>Micromonosporaceae</taxon>
        <taxon>Winogradskya</taxon>
    </lineage>
</organism>
<evidence type="ECO:0000256" key="1">
    <source>
        <dbReference type="SAM" id="Phobius"/>
    </source>
</evidence>
<dbReference type="InterPro" id="IPR015919">
    <property type="entry name" value="Cadherin-like_sf"/>
</dbReference>
<dbReference type="GO" id="GO:0005975">
    <property type="term" value="P:carbohydrate metabolic process"/>
    <property type="evidence" value="ECO:0007669"/>
    <property type="project" value="UniProtKB-ARBA"/>
</dbReference>
<keyword evidence="1" id="KW-0472">Membrane</keyword>
<dbReference type="SUPFAM" id="SSF49313">
    <property type="entry name" value="Cadherin-like"/>
    <property type="match status" value="4"/>
</dbReference>
<evidence type="ECO:0000313" key="2">
    <source>
        <dbReference type="EMBL" id="GIM71595.1"/>
    </source>
</evidence>
<dbReference type="InterPro" id="IPR045584">
    <property type="entry name" value="Pilin-like"/>
</dbReference>
<dbReference type="Gene3D" id="2.60.40.10">
    <property type="entry name" value="Immunoglobulins"/>
    <property type="match status" value="4"/>
</dbReference>
<protein>
    <recommendedName>
        <fullName evidence="4">Prepilin-type N-terminal cleavage/methylation domain-containing protein</fullName>
    </recommendedName>
</protein>
<sequence length="560" mass="56600">MPFRRRPPSGEDGFTLVEVLVAMAVIGTVMAGAAPFLTKSLAVVNQQRVTQIAVQVANDALERVRALDPSSLSTGRSATAIAAQKAAAPAKVLAYLNTMDLAADPMLPSISTAGITAPLPTEAVPIISNGTTFQQQWYVGKCNQSQATIALPIVSSCKSAGLLSVGLPFFKVVVSVTWPDKFCTGGTCVYVATTLVSIGNDPVFDTKTAAPTVTDPAAQKSYVGELAGLQVLSSGGKLPLTWTATGLPPGLTMTSAALISGTPTTAGSYSVTVTVTDAQNRTDDSTFAWTVAAAPAITNPGAQVTRTSTAVSFQPVVTGGSAPLKWTATGLPTGLSINATTGLITGTTSTITQTTAVVLTATDSGTIPKTVTATFSWRILTPVALINPGTQTVNNGTNIGSFTALASGGLTPYSWATTNLPDGLVLNTSSGAITGTITHGTRYLTTVTVTDAAGGSASMVVPVVVNPNPAATDLRVTAPAPASPNQSTTALAAVSLQAAASGATPASYVWTATGLPAGLTISSSGLISGKPTTKGTYTVLLTVKSAGTTQSNLMFVWTVA</sequence>